<organism evidence="1 2">
    <name type="scientific">Aquicella siphonis</name>
    <dbReference type="NCBI Taxonomy" id="254247"/>
    <lineage>
        <taxon>Bacteria</taxon>
        <taxon>Pseudomonadati</taxon>
        <taxon>Pseudomonadota</taxon>
        <taxon>Gammaproteobacteria</taxon>
        <taxon>Legionellales</taxon>
        <taxon>Coxiellaceae</taxon>
        <taxon>Aquicella</taxon>
    </lineage>
</organism>
<dbReference type="OrthoDB" id="5659891at2"/>
<evidence type="ECO:0000313" key="1">
    <source>
        <dbReference type="EMBL" id="VVC75000.1"/>
    </source>
</evidence>
<keyword evidence="2" id="KW-1185">Reference proteome</keyword>
<sequence>MQLTNRDVEIMRFINRFGFCEIVQIEKWFGLRKPRSYKVMQRLIEAGLVIHERILHGRHGIYRLSREGAKHTDLPALDKIYMGNYYHQLMVIEVYMKLIKLHPEAAWISERELIRDKFKKYKMQAGQRGHMADGVLLFPDNRQIAIEVELTMKGSWRLEKIIKNLITDFDFKGAWYYCAPQIMRKMLKAAEDHDTYIKIFSLAELFEFNAMPYSDLI</sequence>
<dbReference type="RefSeq" id="WP_148337907.1">
    <property type="nucleotide sequence ID" value="NZ_LR699119.1"/>
</dbReference>
<dbReference type="InterPro" id="IPR036390">
    <property type="entry name" value="WH_DNA-bd_sf"/>
</dbReference>
<gene>
    <name evidence="1" type="ORF">AQUSIP_02740</name>
</gene>
<dbReference type="SUPFAM" id="SSF46785">
    <property type="entry name" value="Winged helix' DNA-binding domain"/>
    <property type="match status" value="1"/>
</dbReference>
<dbReference type="Proteomes" id="UP000324194">
    <property type="component" value="Chromosome 1"/>
</dbReference>
<dbReference type="AlphaFoldDB" id="A0A5E4PDK0"/>
<proteinExistence type="predicted"/>
<name>A0A5E4PDK0_9COXI</name>
<dbReference type="EMBL" id="LR699119">
    <property type="protein sequence ID" value="VVC75000.1"/>
    <property type="molecule type" value="Genomic_DNA"/>
</dbReference>
<reference evidence="1 2" key="1">
    <citation type="submission" date="2019-08" db="EMBL/GenBank/DDBJ databases">
        <authorList>
            <person name="Guy L."/>
        </authorList>
    </citation>
    <scope>NUCLEOTIDE SEQUENCE [LARGE SCALE GENOMIC DNA]</scope>
    <source>
        <strain evidence="1 2">SGT-108</strain>
    </source>
</reference>
<evidence type="ECO:0000313" key="2">
    <source>
        <dbReference type="Proteomes" id="UP000324194"/>
    </source>
</evidence>
<protein>
    <submittedName>
        <fullName evidence="1">Uncharacterized protein</fullName>
    </submittedName>
</protein>
<dbReference type="KEGG" id="asip:AQUSIP_02740"/>
<accession>A0A5E4PDK0</accession>